<gene>
    <name evidence="1" type="ORF">JJN12_11485</name>
</gene>
<name>A0ABS1J2V3_9FIRM</name>
<evidence type="ECO:0000313" key="1">
    <source>
        <dbReference type="EMBL" id="MBK5898395.1"/>
    </source>
</evidence>
<dbReference type="Proteomes" id="UP000604730">
    <property type="component" value="Unassembled WGS sequence"/>
</dbReference>
<keyword evidence="2" id="KW-1185">Reference proteome</keyword>
<proteinExistence type="predicted"/>
<sequence length="200" mass="22814">MQHGVAPTLTGASVAFTLKDIVARSIADFLEKSPSTILREIQKHSLVKIPNTCDCNDYNGCNVKHVCGSKEFNKKCRSCHLAKKYCEYYNKRSCEHWNGSSIKICNRCAKRGYCRLEKHIYDAKKAHLAYCDTLVQSQNGFDLTLYVITRINSIVSPRIKKGQSLYHIAKNNESELNIRYKTLGNFIAYTIFTIFFHTSA</sequence>
<reference evidence="1 2" key="1">
    <citation type="submission" date="2021-01" db="EMBL/GenBank/DDBJ databases">
        <title>Isolation and description of Catonella massiliensis sp. nov., a novel Catonella species, isolated from a stable periodontitis subject.</title>
        <authorList>
            <person name="Antezack A."/>
            <person name="Boxberger M."/>
            <person name="La Scola B."/>
            <person name="Monnet-Corti V."/>
        </authorList>
    </citation>
    <scope>NUCLEOTIDE SEQUENCE [LARGE SCALE GENOMIC DNA]</scope>
    <source>
        <strain evidence="1 2">Marseille-Q4567</strain>
    </source>
</reference>
<dbReference type="RefSeq" id="WP_208429818.1">
    <property type="nucleotide sequence ID" value="NZ_JAEPRJ010000001.1"/>
</dbReference>
<evidence type="ECO:0008006" key="3">
    <source>
        <dbReference type="Google" id="ProtNLM"/>
    </source>
</evidence>
<accession>A0ABS1J2V3</accession>
<protein>
    <recommendedName>
        <fullName evidence="3">Transposase IS30-like HTH domain-containing protein</fullName>
    </recommendedName>
</protein>
<comment type="caution">
    <text evidence="1">The sequence shown here is derived from an EMBL/GenBank/DDBJ whole genome shotgun (WGS) entry which is preliminary data.</text>
</comment>
<evidence type="ECO:0000313" key="2">
    <source>
        <dbReference type="Proteomes" id="UP000604730"/>
    </source>
</evidence>
<dbReference type="EMBL" id="JAEPRJ010000001">
    <property type="protein sequence ID" value="MBK5898395.1"/>
    <property type="molecule type" value="Genomic_DNA"/>
</dbReference>
<organism evidence="1 2">
    <name type="scientific">Catonella massiliensis</name>
    <dbReference type="NCBI Taxonomy" id="2799636"/>
    <lineage>
        <taxon>Bacteria</taxon>
        <taxon>Bacillati</taxon>
        <taxon>Bacillota</taxon>
        <taxon>Clostridia</taxon>
        <taxon>Lachnospirales</taxon>
        <taxon>Lachnospiraceae</taxon>
        <taxon>Catonella</taxon>
    </lineage>
</organism>